<reference evidence="1 2" key="1">
    <citation type="submission" date="2017-02" db="EMBL/GenBank/DDBJ databases">
        <title>Bacillus pseudomycoides isolate FSL K6-0042.</title>
        <authorList>
            <person name="Kovac J."/>
        </authorList>
    </citation>
    <scope>NUCLEOTIDE SEQUENCE [LARGE SCALE GENOMIC DNA]</scope>
    <source>
        <strain evidence="1 2">FSL K6-0042</strain>
    </source>
</reference>
<gene>
    <name evidence="1" type="ORF">BW425_12060</name>
</gene>
<name>A0A1Y3MNE7_9BACI</name>
<dbReference type="AlphaFoldDB" id="A0A1Y3MNE7"/>
<organism evidence="1 2">
    <name type="scientific">Bacillus pseudomycoides</name>
    <dbReference type="NCBI Taxonomy" id="64104"/>
    <lineage>
        <taxon>Bacteria</taxon>
        <taxon>Bacillati</taxon>
        <taxon>Bacillota</taxon>
        <taxon>Bacilli</taxon>
        <taxon>Bacillales</taxon>
        <taxon>Bacillaceae</taxon>
        <taxon>Bacillus</taxon>
        <taxon>Bacillus cereus group</taxon>
    </lineage>
</organism>
<comment type="caution">
    <text evidence="1">The sequence shown here is derived from an EMBL/GenBank/DDBJ whole genome shotgun (WGS) entry which is preliminary data.</text>
</comment>
<protein>
    <submittedName>
        <fullName evidence="1">Uncharacterized protein</fullName>
    </submittedName>
</protein>
<accession>A0A1Y3MNE7</accession>
<dbReference type="EMBL" id="MWPX01000011">
    <property type="protein sequence ID" value="OUM48673.1"/>
    <property type="molecule type" value="Genomic_DNA"/>
</dbReference>
<proteinExistence type="predicted"/>
<evidence type="ECO:0000313" key="1">
    <source>
        <dbReference type="EMBL" id="OUM48673.1"/>
    </source>
</evidence>
<sequence length="93" mass="10799">MKGKGMFLLEHIEALSPDKKNNVCTKRRTESKSYCRNVKTRVAEMSSSIEGLIVVFFEELIFILSNEGTITIKESNARNVEEKQHVKWFENDF</sequence>
<dbReference type="Proteomes" id="UP000195321">
    <property type="component" value="Unassembled WGS sequence"/>
</dbReference>
<evidence type="ECO:0000313" key="2">
    <source>
        <dbReference type="Proteomes" id="UP000195321"/>
    </source>
</evidence>